<feature type="transmembrane region" description="Helical" evidence="1">
    <location>
        <begin position="50"/>
        <end position="70"/>
    </location>
</feature>
<reference evidence="4" key="1">
    <citation type="submission" date="2016-10" db="EMBL/GenBank/DDBJ databases">
        <authorList>
            <person name="Varghese N."/>
            <person name="Submissions S."/>
        </authorList>
    </citation>
    <scope>NUCLEOTIDE SEQUENCE [LARGE SCALE GENOMIC DNA]</scope>
    <source>
        <strain evidence="4">DSM 44209</strain>
    </source>
</reference>
<sequence>MPSAGPPAVSAVPRRWRLLCAVAALVVVAVLTYVGVTLQENATGVARFTVADQVAIVGLGLVLGAGLLALGRPRVDADEQGVRVRNVLGERTLPWTAVQAVRFDRRFRWATLLLTNDDEFAVLAVQGADGDRAVAAVEGLRALLAAARAQQPPPPPSPPLLYDD</sequence>
<name>A0A1I0AS43_9ACTN</name>
<evidence type="ECO:0000256" key="1">
    <source>
        <dbReference type="SAM" id="Phobius"/>
    </source>
</evidence>
<dbReference type="RefSeq" id="WP_091439941.1">
    <property type="nucleotide sequence ID" value="NZ_FOIE01000002.1"/>
</dbReference>
<keyword evidence="1" id="KW-0472">Membrane</keyword>
<protein>
    <submittedName>
        <fullName evidence="3">PH domain-containing protein</fullName>
    </submittedName>
</protein>
<dbReference type="OrthoDB" id="5191452at2"/>
<organism evidence="3 4">
    <name type="scientific">Geodermatophilus poikilotrophus</name>
    <dbReference type="NCBI Taxonomy" id="1333667"/>
    <lineage>
        <taxon>Bacteria</taxon>
        <taxon>Bacillati</taxon>
        <taxon>Actinomycetota</taxon>
        <taxon>Actinomycetes</taxon>
        <taxon>Geodermatophilales</taxon>
        <taxon>Geodermatophilaceae</taxon>
        <taxon>Geodermatophilus</taxon>
    </lineage>
</organism>
<keyword evidence="4" id="KW-1185">Reference proteome</keyword>
<accession>A0A1I0AS43</accession>
<dbReference type="EMBL" id="FOIE01000002">
    <property type="protein sequence ID" value="SES96723.1"/>
    <property type="molecule type" value="Genomic_DNA"/>
</dbReference>
<keyword evidence="1" id="KW-1133">Transmembrane helix</keyword>
<keyword evidence="1" id="KW-0812">Transmembrane</keyword>
<dbReference type="AlphaFoldDB" id="A0A1I0AS43"/>
<gene>
    <name evidence="3" type="ORF">SAMN04488546_0926</name>
</gene>
<feature type="domain" description="Low molecular weight protein antigen 6 PH" evidence="2">
    <location>
        <begin position="72"/>
        <end position="141"/>
    </location>
</feature>
<proteinExistence type="predicted"/>
<dbReference type="Pfam" id="PF10756">
    <property type="entry name" value="bPH_6"/>
    <property type="match status" value="1"/>
</dbReference>
<dbReference type="Proteomes" id="UP000198507">
    <property type="component" value="Unassembled WGS sequence"/>
</dbReference>
<feature type="transmembrane region" description="Helical" evidence="1">
    <location>
        <begin position="18"/>
        <end position="38"/>
    </location>
</feature>
<evidence type="ECO:0000313" key="4">
    <source>
        <dbReference type="Proteomes" id="UP000198507"/>
    </source>
</evidence>
<dbReference type="InterPro" id="IPR019692">
    <property type="entry name" value="CFP-6_PH"/>
</dbReference>
<evidence type="ECO:0000313" key="3">
    <source>
        <dbReference type="EMBL" id="SES96723.1"/>
    </source>
</evidence>
<evidence type="ECO:0000259" key="2">
    <source>
        <dbReference type="Pfam" id="PF10756"/>
    </source>
</evidence>